<feature type="region of interest" description="Disordered" evidence="5">
    <location>
        <begin position="448"/>
        <end position="619"/>
    </location>
</feature>
<gene>
    <name evidence="7" type="ORF">DEBR0S4_08922G</name>
</gene>
<evidence type="ECO:0000256" key="4">
    <source>
        <dbReference type="ARBA" id="ARBA00023163"/>
    </source>
</evidence>
<feature type="compositionally biased region" description="Low complexity" evidence="5">
    <location>
        <begin position="456"/>
        <end position="467"/>
    </location>
</feature>
<evidence type="ECO:0000259" key="6">
    <source>
        <dbReference type="PROSITE" id="PS51299"/>
    </source>
</evidence>
<evidence type="ECO:0000256" key="1">
    <source>
        <dbReference type="ARBA" id="ARBA00007247"/>
    </source>
</evidence>
<feature type="region of interest" description="Disordered" evidence="5">
    <location>
        <begin position="1"/>
        <end position="39"/>
    </location>
</feature>
<dbReference type="InterPro" id="IPR003163">
    <property type="entry name" value="Tscrpt_reg_HTH_APSES-type"/>
</dbReference>
<organism evidence="7 8">
    <name type="scientific">Dekkera bruxellensis</name>
    <name type="common">Brettanomyces custersii</name>
    <dbReference type="NCBI Taxonomy" id="5007"/>
    <lineage>
        <taxon>Eukaryota</taxon>
        <taxon>Fungi</taxon>
        <taxon>Dikarya</taxon>
        <taxon>Ascomycota</taxon>
        <taxon>Saccharomycotina</taxon>
        <taxon>Pichiomycetes</taxon>
        <taxon>Pichiales</taxon>
        <taxon>Pichiaceae</taxon>
        <taxon>Brettanomyces</taxon>
    </lineage>
</organism>
<dbReference type="Pfam" id="PF04383">
    <property type="entry name" value="KilA-N"/>
    <property type="match status" value="1"/>
</dbReference>
<evidence type="ECO:0000256" key="2">
    <source>
        <dbReference type="ARBA" id="ARBA00023015"/>
    </source>
</evidence>
<name>A0A7D9CYQ3_DEKBR</name>
<evidence type="ECO:0000313" key="8">
    <source>
        <dbReference type="Proteomes" id="UP000478008"/>
    </source>
</evidence>
<feature type="region of interest" description="Disordered" evidence="5">
    <location>
        <begin position="275"/>
        <end position="315"/>
    </location>
</feature>
<keyword evidence="8" id="KW-1185">Reference proteome</keyword>
<sequence length="641" mass="69040">MSSGYPYNAAQQPHQVGETSGAPLPGERQNLQQNLQQQHPYSGYLAQPYPYQAAVPPASRPALTYDYSGSYSGHSGTPSAGLYSAAAAGASQRAGGYLMPSYTAQYGGYADYQQILQQTQGQTLSPVAIGRAAGTSLTYPGASGAAGSTAMSSGEGNIAKDEKIESRVQSQAQAQAQAQLQVQSQAQAQSQAQVQAQVQAQAQAQPQTYVSAYGSYYQQPQAYQQPSAVYQGYNYGVGYGAPGGAPGAAAGYPYYGAAAYGSTESVLRYTGTVEDGKEMSQQPEALKQDRQQRRPHRRTRNSLDDTPLSPSVGQVQPVGVRPKITTIMWEDEKTLCYQVEANGVAVVRRADNDMINGTKLLNVAKMTRGRRDGILKAEKTRYVVKIGSMHLKGVWIPFERALLMAQREKIVDLLYPLFVKDIKRVIQQGNPTYRSESYYGLQADKDVEKKTEKSLDGVQDQDQGQEQRNSHDQASHEEQNPRDASVHPEHKGLPRSVRSGHPEHDQPASSADANAANANAADANAADATSATADPANANPANASAPHISAPTAPSNPANPPTLPPTTLRTPQQNPQNNLPSIRSVQPPPPSNPSQSIPYSSSQYYPAGNPPSGYYYGPQYYSQPYQVRASSQYESPHDIKH</sequence>
<dbReference type="InterPro" id="IPR036887">
    <property type="entry name" value="HTH_APSES_sf"/>
</dbReference>
<dbReference type="Proteomes" id="UP000478008">
    <property type="component" value="Unassembled WGS sequence"/>
</dbReference>
<feature type="compositionally biased region" description="Low complexity" evidence="5">
    <location>
        <begin position="565"/>
        <end position="585"/>
    </location>
</feature>
<dbReference type="GO" id="GO:0045944">
    <property type="term" value="P:positive regulation of transcription by RNA polymerase II"/>
    <property type="evidence" value="ECO:0007669"/>
    <property type="project" value="TreeGrafter"/>
</dbReference>
<dbReference type="EMBL" id="CABFWN010000004">
    <property type="protein sequence ID" value="VUG19038.1"/>
    <property type="molecule type" value="Genomic_DNA"/>
</dbReference>
<accession>A0A7D9CYQ3</accession>
<feature type="compositionally biased region" description="Polar residues" evidence="5">
    <location>
        <begin position="1"/>
        <end position="18"/>
    </location>
</feature>
<dbReference type="PROSITE" id="PS51299">
    <property type="entry name" value="HTH_APSES"/>
    <property type="match status" value="1"/>
</dbReference>
<feature type="domain" description="HTH APSES-type" evidence="6">
    <location>
        <begin position="323"/>
        <end position="429"/>
    </location>
</feature>
<proteinExistence type="inferred from homology"/>
<feature type="compositionally biased region" description="Low complexity" evidence="5">
    <location>
        <begin position="593"/>
        <end position="619"/>
    </location>
</feature>
<dbReference type="FunFam" id="3.10.260.10:FF:000003">
    <property type="entry name" value="Ascospore maturation 1 protein"/>
    <property type="match status" value="1"/>
</dbReference>
<dbReference type="PANTHER" id="PTHR47792">
    <property type="entry name" value="PROTEIN SOK2-RELATED"/>
    <property type="match status" value="1"/>
</dbReference>
<dbReference type="InterPro" id="IPR018004">
    <property type="entry name" value="KilA/APSES_HTH"/>
</dbReference>
<reference evidence="7 8" key="1">
    <citation type="submission" date="2019-07" db="EMBL/GenBank/DDBJ databases">
        <authorList>
            <person name="Friedrich A."/>
            <person name="Schacherer J."/>
        </authorList>
    </citation>
    <scope>NUCLEOTIDE SEQUENCE [LARGE SCALE GENOMIC DNA]</scope>
</reference>
<dbReference type="GO" id="GO:0003700">
    <property type="term" value="F:DNA-binding transcription factor activity"/>
    <property type="evidence" value="ECO:0007669"/>
    <property type="project" value="TreeGrafter"/>
</dbReference>
<dbReference type="Gene3D" id="3.10.260.10">
    <property type="entry name" value="Transcription regulator HTH, APSES-type DNA-binding domain"/>
    <property type="match status" value="1"/>
</dbReference>
<dbReference type="PANTHER" id="PTHR47792:SF1">
    <property type="entry name" value="PROTEIN SOK2-RELATED"/>
    <property type="match status" value="1"/>
</dbReference>
<dbReference type="InterPro" id="IPR029790">
    <property type="entry name" value="EFG1/Phd1/StuA"/>
</dbReference>
<keyword evidence="4" id="KW-0804">Transcription</keyword>
<dbReference type="SMART" id="SM01252">
    <property type="entry name" value="KilA-N"/>
    <property type="match status" value="1"/>
</dbReference>
<feature type="compositionally biased region" description="Low complexity" evidence="5">
    <location>
        <begin position="29"/>
        <end position="38"/>
    </location>
</feature>
<dbReference type="AlphaFoldDB" id="A0A7D9CYQ3"/>
<dbReference type="SUPFAM" id="SSF54616">
    <property type="entry name" value="DNA-binding domain of Mlu1-box binding protein MBP1"/>
    <property type="match status" value="1"/>
</dbReference>
<feature type="compositionally biased region" description="Low complexity" evidence="5">
    <location>
        <begin position="507"/>
        <end position="556"/>
    </location>
</feature>
<evidence type="ECO:0000256" key="5">
    <source>
        <dbReference type="SAM" id="MobiDB-lite"/>
    </source>
</evidence>
<keyword evidence="3" id="KW-0238">DNA-binding</keyword>
<comment type="similarity">
    <text evidence="1">Belongs to the EFG1/PHD1/stuA family.</text>
</comment>
<dbReference type="GO" id="GO:0005634">
    <property type="term" value="C:nucleus"/>
    <property type="evidence" value="ECO:0007669"/>
    <property type="project" value="TreeGrafter"/>
</dbReference>
<feature type="compositionally biased region" description="Basic and acidic residues" evidence="5">
    <location>
        <begin position="468"/>
        <end position="492"/>
    </location>
</feature>
<dbReference type="GO" id="GO:0043565">
    <property type="term" value="F:sequence-specific DNA binding"/>
    <property type="evidence" value="ECO:0007669"/>
    <property type="project" value="TreeGrafter"/>
</dbReference>
<protein>
    <submittedName>
        <fullName evidence="7">DEBR0S4_08922g1_1</fullName>
    </submittedName>
</protein>
<evidence type="ECO:0000256" key="3">
    <source>
        <dbReference type="ARBA" id="ARBA00023125"/>
    </source>
</evidence>
<keyword evidence="2" id="KW-0805">Transcription regulation</keyword>
<evidence type="ECO:0000313" key="7">
    <source>
        <dbReference type="EMBL" id="VUG19038.1"/>
    </source>
</evidence>